<dbReference type="AlphaFoldDB" id="A0A0V1DUH2"/>
<gene>
    <name evidence="4" type="ORF">T4A_69</name>
</gene>
<keyword evidence="1" id="KW-0863">Zinc-finger</keyword>
<dbReference type="PROSITE" id="PS00028">
    <property type="entry name" value="ZINC_FINGER_C2H2_1"/>
    <property type="match status" value="1"/>
</dbReference>
<evidence type="ECO:0000313" key="5">
    <source>
        <dbReference type="Proteomes" id="UP000054632"/>
    </source>
</evidence>
<feature type="domain" description="C2H2-type" evidence="3">
    <location>
        <begin position="169"/>
        <end position="197"/>
    </location>
</feature>
<feature type="compositionally biased region" description="Polar residues" evidence="2">
    <location>
        <begin position="289"/>
        <end position="299"/>
    </location>
</feature>
<accession>A0A0V1DUH2</accession>
<feature type="compositionally biased region" description="Polar residues" evidence="2">
    <location>
        <begin position="308"/>
        <end position="317"/>
    </location>
</feature>
<protein>
    <recommendedName>
        <fullName evidence="3">C2H2-type domain-containing protein</fullName>
    </recommendedName>
</protein>
<organism evidence="4 5">
    <name type="scientific">Trichinella pseudospiralis</name>
    <name type="common">Parasitic roundworm</name>
    <dbReference type="NCBI Taxonomy" id="6337"/>
    <lineage>
        <taxon>Eukaryota</taxon>
        <taxon>Metazoa</taxon>
        <taxon>Ecdysozoa</taxon>
        <taxon>Nematoda</taxon>
        <taxon>Enoplea</taxon>
        <taxon>Dorylaimia</taxon>
        <taxon>Trichinellida</taxon>
        <taxon>Trichinellidae</taxon>
        <taxon>Trichinella</taxon>
    </lineage>
</organism>
<keyword evidence="1" id="KW-0479">Metal-binding</keyword>
<evidence type="ECO:0000256" key="1">
    <source>
        <dbReference type="PROSITE-ProRule" id="PRU00042"/>
    </source>
</evidence>
<evidence type="ECO:0000259" key="3">
    <source>
        <dbReference type="PROSITE" id="PS50157"/>
    </source>
</evidence>
<evidence type="ECO:0000313" key="4">
    <source>
        <dbReference type="EMBL" id="KRY65157.1"/>
    </source>
</evidence>
<keyword evidence="1" id="KW-0862">Zinc</keyword>
<dbReference type="PROSITE" id="PS50157">
    <property type="entry name" value="ZINC_FINGER_C2H2_2"/>
    <property type="match status" value="1"/>
</dbReference>
<dbReference type="GO" id="GO:0008270">
    <property type="term" value="F:zinc ion binding"/>
    <property type="evidence" value="ECO:0007669"/>
    <property type="project" value="UniProtKB-KW"/>
</dbReference>
<proteinExistence type="predicted"/>
<dbReference type="EMBL" id="JYDR01000227">
    <property type="protein sequence ID" value="KRY65157.1"/>
    <property type="molecule type" value="Genomic_DNA"/>
</dbReference>
<sequence length="493" mass="54999">MSAKPSSGLDGVQVSHPRSCDPVCPAKAFKCFLLARHIPQPLKDCRTTLIPKTDDPRPDAEDYRPITIASCVYRLFSKIVTRRFLYPGPFKCHACEHLEAVYARIVNHSTHHNVVVDGLTCTKCSKHFLTINAVASHYARCKKVVNREPSPATVTPPIGENESTTHAMHVCIACSHTFTTLSGLRLHERRKHAANFAASSQKHKNHRWSEAALHEVREAVAKLGDAGISSLSALARELSRLWQEDISVNTAKYLRRRARQVEPSADDSHEAPACTIAKDCVAPELENLTEGSQNTTSERGISVKQTRESLTPNTRMSLESRKHYTDGVASVLTTLLRPNNDGRHPPVPTNQRKRRPQPPASNRRARNRHEYAKLQSLFKRDPKRIAAQLIKNQPLCNVSCPIDVAESALRQRLSQRPEPDAAPYIAKRLPDSANILSPISADEVTLHLKLMSAKTSSGLDGVQVSHLRNCDPDCRTTLVAMVPEHQRCFYRVR</sequence>
<name>A0A0V1DUH2_TRIPS</name>
<feature type="region of interest" description="Disordered" evidence="2">
    <location>
        <begin position="285"/>
        <end position="369"/>
    </location>
</feature>
<evidence type="ECO:0000256" key="2">
    <source>
        <dbReference type="SAM" id="MobiDB-lite"/>
    </source>
</evidence>
<dbReference type="InterPro" id="IPR013087">
    <property type="entry name" value="Znf_C2H2_type"/>
</dbReference>
<dbReference type="Proteomes" id="UP000054632">
    <property type="component" value="Unassembled WGS sequence"/>
</dbReference>
<comment type="caution">
    <text evidence="4">The sequence shown here is derived from an EMBL/GenBank/DDBJ whole genome shotgun (WGS) entry which is preliminary data.</text>
</comment>
<reference evidence="4 5" key="1">
    <citation type="submission" date="2015-01" db="EMBL/GenBank/DDBJ databases">
        <title>Evolution of Trichinella species and genotypes.</title>
        <authorList>
            <person name="Korhonen P.K."/>
            <person name="Edoardo P."/>
            <person name="Giuseppe L.R."/>
            <person name="Gasser R.B."/>
        </authorList>
    </citation>
    <scope>NUCLEOTIDE SEQUENCE [LARGE SCALE GENOMIC DNA]</scope>
    <source>
        <strain evidence="4">ISS13</strain>
    </source>
</reference>